<evidence type="ECO:0000259" key="10">
    <source>
        <dbReference type="PROSITE" id="PS50042"/>
    </source>
</evidence>
<evidence type="ECO:0000256" key="3">
    <source>
        <dbReference type="ARBA" id="ARBA00022692"/>
    </source>
</evidence>
<feature type="transmembrane region" description="Helical" evidence="9">
    <location>
        <begin position="273"/>
        <end position="293"/>
    </location>
</feature>
<feature type="transmembrane region" description="Helical" evidence="9">
    <location>
        <begin position="193"/>
        <end position="214"/>
    </location>
</feature>
<dbReference type="PRINTS" id="PR01463">
    <property type="entry name" value="EAGCHANLFMLY"/>
</dbReference>
<dbReference type="OrthoDB" id="432483at2759"/>
<evidence type="ECO:0000256" key="7">
    <source>
        <dbReference type="ARBA" id="ARBA00023303"/>
    </source>
</evidence>
<keyword evidence="6 9" id="KW-0472">Membrane</keyword>
<dbReference type="GO" id="GO:0016020">
    <property type="term" value="C:membrane"/>
    <property type="evidence" value="ECO:0007669"/>
    <property type="project" value="UniProtKB-SubCell"/>
</dbReference>
<sequence>MSKIHPINSKRALISSREDEVQSELDMTIRSVPAGGSSDEEDTIRDNIQRLIHKDDFKRNIEDRSDAMNLLNLRQNLNNKTSSYSRSGGESLDGEESLASGALKLGNKIPFGIILPDSHFMSYWTILVLIALVYTATFMPYLITFYEDIPNNWLLVEVIFDGVFTMDFIMNFNIAYYDKYDLIVSRMKIFRNYLTGWLLIDFVACFPFSMISLISSGQGTSEGRLLKIAKLPRVARIIRILRLIKVIKTAKFMRWYNETMERLNISATISRGIKFIGFIFVLLHLTSCAWYFVDKLDGFSPKTWVVRNNLQDYQNEDLYLFSLYWGLTVLDTIGYGDIVPVITSERILCLIWLVFGVSFYSYAISNLSVIFYNMNTRENYIKRKEEYLKEFAHNVKLPKALLKQVKFYVRYNYRHNVFCWSDMNNFLKELPSKLYTKVYNHIFKDVLDNITFFKCKPPAFISELMPLLKTVVVHEGYELYSYGSPPRDVFFLLKGRVMVKDKSDAVLFSYVRGSYFGEIELMYKTDRKSSIQVEQTAHLLKVDGQDFLAVIERFQEIKDEIEEVASKRYHYFLERKKKFKEARKKLEELQKKTNVDLIKLNPLIHDIMNIKIEETKIDKEEEEKKVEDDDYQSLALKISENIKEIKSKISEVSEFYKEVLSLRNEQDETFGKLEKLLLMLDRQ</sequence>
<dbReference type="Gene3D" id="1.10.287.70">
    <property type="match status" value="1"/>
</dbReference>
<evidence type="ECO:0000256" key="1">
    <source>
        <dbReference type="ARBA" id="ARBA00004141"/>
    </source>
</evidence>
<evidence type="ECO:0000256" key="8">
    <source>
        <dbReference type="SAM" id="Coils"/>
    </source>
</evidence>
<dbReference type="CDD" id="cd00038">
    <property type="entry name" value="CAP_ED"/>
    <property type="match status" value="1"/>
</dbReference>
<evidence type="ECO:0000256" key="6">
    <source>
        <dbReference type="ARBA" id="ARBA00023136"/>
    </source>
</evidence>
<dbReference type="InterPro" id="IPR005821">
    <property type="entry name" value="Ion_trans_dom"/>
</dbReference>
<feature type="transmembrane region" description="Helical" evidence="9">
    <location>
        <begin position="347"/>
        <end position="372"/>
    </location>
</feature>
<keyword evidence="2" id="KW-0813">Transport</keyword>
<dbReference type="Gene3D" id="2.60.120.10">
    <property type="entry name" value="Jelly Rolls"/>
    <property type="match status" value="1"/>
</dbReference>
<dbReference type="PROSITE" id="PS50042">
    <property type="entry name" value="CNMP_BINDING_3"/>
    <property type="match status" value="1"/>
</dbReference>
<dbReference type="AlphaFoldDB" id="A0A1R2B7S9"/>
<evidence type="ECO:0000256" key="9">
    <source>
        <dbReference type="SAM" id="Phobius"/>
    </source>
</evidence>
<dbReference type="InterPro" id="IPR018490">
    <property type="entry name" value="cNMP-bd_dom_sf"/>
</dbReference>
<dbReference type="SMART" id="SM00100">
    <property type="entry name" value="cNMP"/>
    <property type="match status" value="1"/>
</dbReference>
<evidence type="ECO:0000256" key="4">
    <source>
        <dbReference type="ARBA" id="ARBA00022989"/>
    </source>
</evidence>
<dbReference type="SUPFAM" id="SSF81324">
    <property type="entry name" value="Voltage-gated potassium channels"/>
    <property type="match status" value="1"/>
</dbReference>
<feature type="domain" description="Cyclic nucleotide-binding" evidence="10">
    <location>
        <begin position="452"/>
        <end position="568"/>
    </location>
</feature>
<keyword evidence="3 9" id="KW-0812">Transmembrane</keyword>
<dbReference type="GO" id="GO:0005249">
    <property type="term" value="F:voltage-gated potassium channel activity"/>
    <property type="evidence" value="ECO:0007669"/>
    <property type="project" value="InterPro"/>
</dbReference>
<dbReference type="PANTHER" id="PTHR47823">
    <property type="entry name" value="ION_TRANS DOMAIN-CONTAINING PROTEIN"/>
    <property type="match status" value="1"/>
</dbReference>
<feature type="coiled-coil region" evidence="8">
    <location>
        <begin position="572"/>
        <end position="630"/>
    </location>
</feature>
<dbReference type="Pfam" id="PF00027">
    <property type="entry name" value="cNMP_binding"/>
    <property type="match status" value="1"/>
</dbReference>
<dbReference type="InterPro" id="IPR014710">
    <property type="entry name" value="RmlC-like_jellyroll"/>
</dbReference>
<proteinExistence type="predicted"/>
<keyword evidence="7" id="KW-0407">Ion channel</keyword>
<name>A0A1R2B7S9_9CILI</name>
<comment type="caution">
    <text evidence="11">The sequence shown here is derived from an EMBL/GenBank/DDBJ whole genome shotgun (WGS) entry which is preliminary data.</text>
</comment>
<keyword evidence="5" id="KW-0406">Ion transport</keyword>
<accession>A0A1R2B7S9</accession>
<dbReference type="InterPro" id="IPR000595">
    <property type="entry name" value="cNMP-bd_dom"/>
</dbReference>
<evidence type="ECO:0000256" key="2">
    <source>
        <dbReference type="ARBA" id="ARBA00022448"/>
    </source>
</evidence>
<keyword evidence="8" id="KW-0175">Coiled coil</keyword>
<protein>
    <recommendedName>
        <fullName evidence="10">Cyclic nucleotide-binding domain-containing protein</fullName>
    </recommendedName>
</protein>
<reference evidence="11 12" key="1">
    <citation type="submission" date="2016-11" db="EMBL/GenBank/DDBJ databases">
        <title>The macronuclear genome of Stentor coeruleus: a giant cell with tiny introns.</title>
        <authorList>
            <person name="Slabodnick M."/>
            <person name="Ruby J.G."/>
            <person name="Reiff S.B."/>
            <person name="Swart E.C."/>
            <person name="Gosai S."/>
            <person name="Prabakaran S."/>
            <person name="Witkowska E."/>
            <person name="Larue G.E."/>
            <person name="Fisher S."/>
            <person name="Freeman R.M."/>
            <person name="Gunawardena J."/>
            <person name="Chu W."/>
            <person name="Stover N.A."/>
            <person name="Gregory B.D."/>
            <person name="Nowacki M."/>
            <person name="Derisi J."/>
            <person name="Roy S.W."/>
            <person name="Marshall W.F."/>
            <person name="Sood P."/>
        </authorList>
    </citation>
    <scope>NUCLEOTIDE SEQUENCE [LARGE SCALE GENOMIC DNA]</scope>
    <source>
        <strain evidence="11">WM001</strain>
    </source>
</reference>
<evidence type="ECO:0000313" key="12">
    <source>
        <dbReference type="Proteomes" id="UP000187209"/>
    </source>
</evidence>
<evidence type="ECO:0000313" key="11">
    <source>
        <dbReference type="EMBL" id="OMJ72853.1"/>
    </source>
</evidence>
<dbReference type="Pfam" id="PF00520">
    <property type="entry name" value="Ion_trans"/>
    <property type="match status" value="1"/>
</dbReference>
<keyword evidence="12" id="KW-1185">Reference proteome</keyword>
<dbReference type="Gene3D" id="1.10.287.630">
    <property type="entry name" value="Helix hairpin bin"/>
    <property type="match status" value="1"/>
</dbReference>
<dbReference type="InterPro" id="IPR003938">
    <property type="entry name" value="K_chnl_volt-dep_EAG/ELK/ERG"/>
</dbReference>
<dbReference type="Proteomes" id="UP000187209">
    <property type="component" value="Unassembled WGS sequence"/>
</dbReference>
<feature type="transmembrane region" description="Helical" evidence="9">
    <location>
        <begin position="123"/>
        <end position="146"/>
    </location>
</feature>
<keyword evidence="4 9" id="KW-1133">Transmembrane helix</keyword>
<comment type="subcellular location">
    <subcellularLocation>
        <location evidence="1">Membrane</location>
        <topology evidence="1">Multi-pass membrane protein</topology>
    </subcellularLocation>
</comment>
<organism evidence="11 12">
    <name type="scientific">Stentor coeruleus</name>
    <dbReference type="NCBI Taxonomy" id="5963"/>
    <lineage>
        <taxon>Eukaryota</taxon>
        <taxon>Sar</taxon>
        <taxon>Alveolata</taxon>
        <taxon>Ciliophora</taxon>
        <taxon>Postciliodesmatophora</taxon>
        <taxon>Heterotrichea</taxon>
        <taxon>Heterotrichida</taxon>
        <taxon>Stentoridae</taxon>
        <taxon>Stentor</taxon>
    </lineage>
</organism>
<dbReference type="SUPFAM" id="SSF51206">
    <property type="entry name" value="cAMP-binding domain-like"/>
    <property type="match status" value="1"/>
</dbReference>
<feature type="transmembrane region" description="Helical" evidence="9">
    <location>
        <begin position="318"/>
        <end position="335"/>
    </location>
</feature>
<evidence type="ECO:0000256" key="5">
    <source>
        <dbReference type="ARBA" id="ARBA00023065"/>
    </source>
</evidence>
<feature type="transmembrane region" description="Helical" evidence="9">
    <location>
        <begin position="152"/>
        <end position="172"/>
    </location>
</feature>
<dbReference type="FunFam" id="1.10.287.70:FF:000123">
    <property type="entry name" value="Potassium channel KAT3"/>
    <property type="match status" value="1"/>
</dbReference>
<gene>
    <name evidence="11" type="ORF">SteCoe_28592</name>
</gene>
<dbReference type="EMBL" id="MPUH01000868">
    <property type="protein sequence ID" value="OMJ72853.1"/>
    <property type="molecule type" value="Genomic_DNA"/>
</dbReference>
<dbReference type="PANTHER" id="PTHR47823:SF9">
    <property type="entry name" value="CHROMOSOME UNDETERMINED SCAFFOLD_10, WHOLE GENOME SHOTGUN SEQUENCE"/>
    <property type="match status" value="1"/>
</dbReference>